<dbReference type="InterPro" id="IPR009081">
    <property type="entry name" value="PP-bd_ACP"/>
</dbReference>
<dbReference type="CDD" id="cd05931">
    <property type="entry name" value="FAAL"/>
    <property type="match status" value="1"/>
</dbReference>
<evidence type="ECO:0000313" key="11">
    <source>
        <dbReference type="Proteomes" id="UP000273405"/>
    </source>
</evidence>
<dbReference type="CDD" id="cd19531">
    <property type="entry name" value="LCL_NRPS-like"/>
    <property type="match status" value="1"/>
</dbReference>
<reference evidence="11" key="1">
    <citation type="submission" date="2018-09" db="EMBL/GenBank/DDBJ databases">
        <authorList>
            <person name="Livingstone P.G."/>
            <person name="Whitworth D.E."/>
        </authorList>
    </citation>
    <scope>NUCLEOTIDE SEQUENCE [LARGE SCALE GENOMIC DNA]</scope>
    <source>
        <strain evidence="11">CA040B</strain>
    </source>
</reference>
<sequence length="1164" mass="126071">MNFLQIMALRAASTPDARAFIFLDDGEGEGGSLTYAELQRRTLEVGGLLQEAGARGERVLLLFPPGLDYLVAFLGCLQAGAVAVPAYPPDPTRLARTLPRLEALTADAQVRFVLAPSFIRDMAQGLFEQSGALARASWLAIEDAAPGHAGAWKAPDTTPDTVAFLQYTSGSTGSPRGVVLTHANLLHNSRAIQRCFQHDTDSVGVIWLPPYHDMGLIGGILQPLFVGFPVVLMSPMDFLARPLRWLQAVSRYRATTSGGPNFAYELCVRKATPEQVAALDLGSWRLAFNGAEPIHPATLERFRDTFAPAGFRPEAMYPCYGLAEGTLIASGKAAALPQLRAFRKDALADNDAVPVAATEPGALQLVGCGVRLPDQELLIVDPTRRLPLPEGKVGEVWLRGPSVAQGYWNRPEETAESFQARRADAPTEGPYLRTGDLGFLREGELFVSGRLKDLIIVRGRNHHPHDLERTAVASHPALRPGCSAAFGVQTHGAERLVLVQEVDTRKAFDATECARGLREAVVREHGVHMDEVVFIEPGSLPKTSSGKVQRRATRAAWLEGQLQVVAIEASGDASGAHDAAPPAVPELPPLDALRALTRDVRDARIADWLLARASVALRVAPGSVDREAPLVQLGLDSLASVELRADIESALGLSIPLPELLGSITLPELTRRCQDALDSGPGLALRPGPVPREGPLPLSFPQEELWLASRLDPSGGGYNISSALSLRGTLRTAWLEAALLEICRRHEALRTCFPEVEGRPVQRILPAVPLEIPVEDLRALAPEAREARLQEVALSEARAPFALQHGPLLRARLLWLEEARHVLLFTVHHIVADGWSMRLIIQELTALYSAFQADVTPTLPALPYQYADFAVWQRQRLTGAHLESLLDWWRAEVAGLPTALKLPTDREPGGPPDACGGTLSTRLSPELAARLREGCAKQGVTPFMWMLAVFQTLLARTTGQEDVPVGVADLGRAAPGTERVIGNFVNMLVLRTPLGGDPPFSEVLHRVKERSLGAAAHAELPHEQLGRGRPPLFRAAFGTQNQPRERVSLPGLEVEPLLFDSGVSRLDLTLWASETPEGLRCHWTYATRLFDASSVERLHRRFVRLLEDSLARPDTRLAALALDADDDATPQLQGALGRLGTRRRRGAGPDGGTPPPGTSGDPTS</sequence>
<dbReference type="FunFam" id="3.30.559.10:FF:000012">
    <property type="entry name" value="Non-ribosomal peptide synthetase"/>
    <property type="match status" value="1"/>
</dbReference>
<protein>
    <recommendedName>
        <fullName evidence="9">Carrier domain-containing protein</fullName>
    </recommendedName>
</protein>
<keyword evidence="11" id="KW-1185">Reference proteome</keyword>
<evidence type="ECO:0000256" key="5">
    <source>
        <dbReference type="ARBA" id="ARBA00022598"/>
    </source>
</evidence>
<dbReference type="FunFam" id="3.40.50.12780:FF:000013">
    <property type="entry name" value="Long-chain-fatty-acid--AMP ligase FadD32"/>
    <property type="match status" value="1"/>
</dbReference>
<dbReference type="Gene3D" id="3.30.559.10">
    <property type="entry name" value="Chloramphenicol acetyltransferase-like domain"/>
    <property type="match status" value="1"/>
</dbReference>
<evidence type="ECO:0000313" key="10">
    <source>
        <dbReference type="EMBL" id="RKH46678.1"/>
    </source>
</evidence>
<dbReference type="GO" id="GO:0006633">
    <property type="term" value="P:fatty acid biosynthetic process"/>
    <property type="evidence" value="ECO:0007669"/>
    <property type="project" value="TreeGrafter"/>
</dbReference>
<feature type="region of interest" description="Disordered" evidence="8">
    <location>
        <begin position="1127"/>
        <end position="1164"/>
    </location>
</feature>
<keyword evidence="3" id="KW-0596">Phosphopantetheine</keyword>
<evidence type="ECO:0000259" key="9">
    <source>
        <dbReference type="PROSITE" id="PS50075"/>
    </source>
</evidence>
<dbReference type="PROSITE" id="PS00455">
    <property type="entry name" value="AMP_BINDING"/>
    <property type="match status" value="1"/>
</dbReference>
<evidence type="ECO:0000256" key="3">
    <source>
        <dbReference type="ARBA" id="ARBA00022450"/>
    </source>
</evidence>
<proteinExistence type="inferred from homology"/>
<evidence type="ECO:0000256" key="1">
    <source>
        <dbReference type="ARBA" id="ARBA00001957"/>
    </source>
</evidence>
<evidence type="ECO:0000256" key="4">
    <source>
        <dbReference type="ARBA" id="ARBA00022553"/>
    </source>
</evidence>
<dbReference type="GO" id="GO:0016874">
    <property type="term" value="F:ligase activity"/>
    <property type="evidence" value="ECO:0007669"/>
    <property type="project" value="UniProtKB-KW"/>
</dbReference>
<dbReference type="SUPFAM" id="SSF47336">
    <property type="entry name" value="ACP-like"/>
    <property type="match status" value="1"/>
</dbReference>
<dbReference type="Pfam" id="PF23024">
    <property type="entry name" value="AMP-dom_DIP2-like"/>
    <property type="match status" value="1"/>
</dbReference>
<feature type="domain" description="Carrier" evidence="9">
    <location>
        <begin position="595"/>
        <end position="677"/>
    </location>
</feature>
<evidence type="ECO:0000256" key="6">
    <source>
        <dbReference type="ARBA" id="ARBA00022832"/>
    </source>
</evidence>
<dbReference type="InterPro" id="IPR020806">
    <property type="entry name" value="PKS_PP-bd"/>
</dbReference>
<dbReference type="InterPro" id="IPR006162">
    <property type="entry name" value="Ppantetheine_attach_site"/>
</dbReference>
<dbReference type="InterPro" id="IPR000873">
    <property type="entry name" value="AMP-dep_synth/lig_dom"/>
</dbReference>
<dbReference type="EMBL" id="RAWG01000019">
    <property type="protein sequence ID" value="RKH46678.1"/>
    <property type="molecule type" value="Genomic_DNA"/>
</dbReference>
<dbReference type="GO" id="GO:0031177">
    <property type="term" value="F:phosphopantetheine binding"/>
    <property type="evidence" value="ECO:0007669"/>
    <property type="project" value="InterPro"/>
</dbReference>
<keyword evidence="7" id="KW-0443">Lipid metabolism</keyword>
<dbReference type="Proteomes" id="UP000273405">
    <property type="component" value="Unassembled WGS sequence"/>
</dbReference>
<dbReference type="PROSITE" id="PS50075">
    <property type="entry name" value="CARRIER"/>
    <property type="match status" value="1"/>
</dbReference>
<feature type="compositionally biased region" description="Low complexity" evidence="8">
    <location>
        <begin position="1129"/>
        <end position="1139"/>
    </location>
</feature>
<dbReference type="InterPro" id="IPR023213">
    <property type="entry name" value="CAT-like_dom_sf"/>
</dbReference>
<dbReference type="Gene3D" id="3.40.50.12780">
    <property type="entry name" value="N-terminal domain of ligase-like"/>
    <property type="match status" value="1"/>
</dbReference>
<accession>A0A3A8NR37</accession>
<name>A0A3A8NR37_9BACT</name>
<dbReference type="InterPro" id="IPR045851">
    <property type="entry name" value="AMP-bd_C_sf"/>
</dbReference>
<dbReference type="InterPro" id="IPR025110">
    <property type="entry name" value="AMP-bd_C"/>
</dbReference>
<dbReference type="Gene3D" id="3.30.559.30">
    <property type="entry name" value="Nonribosomal peptide synthetase, condensation domain"/>
    <property type="match status" value="1"/>
</dbReference>
<dbReference type="InterPro" id="IPR040097">
    <property type="entry name" value="FAAL/FAAC"/>
</dbReference>
<keyword evidence="6" id="KW-0276">Fatty acid metabolism</keyword>
<dbReference type="Pfam" id="PF00668">
    <property type="entry name" value="Condensation"/>
    <property type="match status" value="1"/>
</dbReference>
<dbReference type="Gene3D" id="3.30.300.30">
    <property type="match status" value="1"/>
</dbReference>
<keyword evidence="4" id="KW-0597">Phosphoprotein</keyword>
<comment type="similarity">
    <text evidence="2">Belongs to the ATP-dependent AMP-binding enzyme family.</text>
</comment>
<dbReference type="SUPFAM" id="SSF56801">
    <property type="entry name" value="Acetyl-CoA synthetase-like"/>
    <property type="match status" value="1"/>
</dbReference>
<dbReference type="Pfam" id="PF00501">
    <property type="entry name" value="AMP-binding"/>
    <property type="match status" value="1"/>
</dbReference>
<dbReference type="GO" id="GO:0005886">
    <property type="term" value="C:plasma membrane"/>
    <property type="evidence" value="ECO:0007669"/>
    <property type="project" value="TreeGrafter"/>
</dbReference>
<keyword evidence="5" id="KW-0436">Ligase</keyword>
<comment type="cofactor">
    <cofactor evidence="1">
        <name>pantetheine 4'-phosphate</name>
        <dbReference type="ChEBI" id="CHEBI:47942"/>
    </cofactor>
</comment>
<dbReference type="Pfam" id="PF00550">
    <property type="entry name" value="PP-binding"/>
    <property type="match status" value="1"/>
</dbReference>
<dbReference type="SUPFAM" id="SSF52777">
    <property type="entry name" value="CoA-dependent acyltransferases"/>
    <property type="match status" value="2"/>
</dbReference>
<dbReference type="PANTHER" id="PTHR22754:SF32">
    <property type="entry name" value="DISCO-INTERACTING PROTEIN 2"/>
    <property type="match status" value="1"/>
</dbReference>
<dbReference type="PROSITE" id="PS00012">
    <property type="entry name" value="PHOSPHOPANTETHEINE"/>
    <property type="match status" value="1"/>
</dbReference>
<dbReference type="PANTHER" id="PTHR22754">
    <property type="entry name" value="DISCO-INTERACTING PROTEIN 2 DIP2 -RELATED"/>
    <property type="match status" value="1"/>
</dbReference>
<dbReference type="InterPro" id="IPR036736">
    <property type="entry name" value="ACP-like_sf"/>
</dbReference>
<evidence type="ECO:0000256" key="2">
    <source>
        <dbReference type="ARBA" id="ARBA00006432"/>
    </source>
</evidence>
<dbReference type="SMART" id="SM00823">
    <property type="entry name" value="PKS_PP"/>
    <property type="match status" value="1"/>
</dbReference>
<dbReference type="InterPro" id="IPR001242">
    <property type="entry name" value="Condensation_dom"/>
</dbReference>
<gene>
    <name evidence="10" type="ORF">D7X12_04795</name>
</gene>
<dbReference type="AlphaFoldDB" id="A0A3A8NR37"/>
<evidence type="ECO:0000256" key="8">
    <source>
        <dbReference type="SAM" id="MobiDB-lite"/>
    </source>
</evidence>
<comment type="caution">
    <text evidence="10">The sequence shown here is derived from an EMBL/GenBank/DDBJ whole genome shotgun (WGS) entry which is preliminary data.</text>
</comment>
<feature type="region of interest" description="Disordered" evidence="8">
    <location>
        <begin position="900"/>
        <end position="919"/>
    </location>
</feature>
<dbReference type="InterPro" id="IPR020845">
    <property type="entry name" value="AMP-binding_CS"/>
</dbReference>
<dbReference type="InterPro" id="IPR042099">
    <property type="entry name" value="ANL_N_sf"/>
</dbReference>
<dbReference type="GO" id="GO:0070566">
    <property type="term" value="F:adenylyltransferase activity"/>
    <property type="evidence" value="ECO:0007669"/>
    <property type="project" value="TreeGrafter"/>
</dbReference>
<dbReference type="GO" id="GO:0071766">
    <property type="term" value="P:Actinobacterium-type cell wall biogenesis"/>
    <property type="evidence" value="ECO:0007669"/>
    <property type="project" value="UniProtKB-ARBA"/>
</dbReference>
<evidence type="ECO:0000256" key="7">
    <source>
        <dbReference type="ARBA" id="ARBA00023098"/>
    </source>
</evidence>
<organism evidence="10 11">
    <name type="scientific">Corallococcus sicarius</name>
    <dbReference type="NCBI Taxonomy" id="2316726"/>
    <lineage>
        <taxon>Bacteria</taxon>
        <taxon>Pseudomonadati</taxon>
        <taxon>Myxococcota</taxon>
        <taxon>Myxococcia</taxon>
        <taxon>Myxococcales</taxon>
        <taxon>Cystobacterineae</taxon>
        <taxon>Myxococcaceae</taxon>
        <taxon>Corallococcus</taxon>
    </lineage>
</organism>
<dbReference type="Gene3D" id="1.10.1200.10">
    <property type="entry name" value="ACP-like"/>
    <property type="match status" value="1"/>
</dbReference>